<comment type="similarity">
    <text evidence="3">Belongs to the CEP43 family.</text>
</comment>
<keyword evidence="4" id="KW-0963">Cytoplasm</keyword>
<dbReference type="Pfam" id="PF09398">
    <property type="entry name" value="FOP_dimer"/>
    <property type="match status" value="1"/>
</dbReference>
<dbReference type="InterPro" id="IPR006594">
    <property type="entry name" value="LisH"/>
</dbReference>
<evidence type="ECO:0000256" key="4">
    <source>
        <dbReference type="ARBA" id="ARBA00022490"/>
    </source>
</evidence>
<dbReference type="GO" id="GO:0031514">
    <property type="term" value="C:motile cilium"/>
    <property type="evidence" value="ECO:0007669"/>
    <property type="project" value="TreeGrafter"/>
</dbReference>
<evidence type="ECO:0000259" key="8">
    <source>
        <dbReference type="Pfam" id="PF09398"/>
    </source>
</evidence>
<evidence type="ECO:0000256" key="6">
    <source>
        <dbReference type="ARBA" id="ARBA00023212"/>
    </source>
</evidence>
<reference evidence="9" key="2">
    <citation type="submission" date="2021-08" db="EMBL/GenBank/DDBJ databases">
        <authorList>
            <person name="Eriksson T."/>
        </authorList>
    </citation>
    <scope>NUCLEOTIDE SEQUENCE</scope>
    <source>
        <strain evidence="9">Stoneville</strain>
        <tissue evidence="9">Whole head</tissue>
    </source>
</reference>
<proteinExistence type="inferred from homology"/>
<evidence type="ECO:0000256" key="1">
    <source>
        <dbReference type="ARBA" id="ARBA00004120"/>
    </source>
</evidence>
<dbReference type="GO" id="GO:0034453">
    <property type="term" value="P:microtubule anchoring"/>
    <property type="evidence" value="ECO:0007669"/>
    <property type="project" value="InterPro"/>
</dbReference>
<gene>
    <name evidence="9" type="ORF">GEV33_007262</name>
</gene>
<evidence type="ECO:0000256" key="2">
    <source>
        <dbReference type="ARBA" id="ARBA00004300"/>
    </source>
</evidence>
<keyword evidence="6" id="KW-0206">Cytoskeleton</keyword>
<comment type="caution">
    <text evidence="9">The sequence shown here is derived from an EMBL/GenBank/DDBJ whole genome shotgun (WGS) entry which is preliminary data.</text>
</comment>
<dbReference type="Gene3D" id="1.20.960.40">
    <property type="match status" value="1"/>
</dbReference>
<evidence type="ECO:0000256" key="3">
    <source>
        <dbReference type="ARBA" id="ARBA00005385"/>
    </source>
</evidence>
<dbReference type="EMBL" id="JABDTM020022982">
    <property type="protein sequence ID" value="KAH0815534.1"/>
    <property type="molecule type" value="Genomic_DNA"/>
</dbReference>
<feature type="domain" description="FGFR1 oncogene partner (FOP) N-terminal dimerisation" evidence="8">
    <location>
        <begin position="84"/>
        <end position="147"/>
    </location>
</feature>
<dbReference type="GO" id="GO:0060271">
    <property type="term" value="P:cilium assembly"/>
    <property type="evidence" value="ECO:0007669"/>
    <property type="project" value="TreeGrafter"/>
</dbReference>
<dbReference type="AlphaFoldDB" id="A0A8J6HIX5"/>
<dbReference type="PROSITE" id="PS50896">
    <property type="entry name" value="LISH"/>
    <property type="match status" value="1"/>
</dbReference>
<protein>
    <recommendedName>
        <fullName evidence="8">FGFR1 oncogene partner (FOP) N-terminal dimerisation domain-containing protein</fullName>
    </recommendedName>
</protein>
<name>A0A8J6HIX5_TENMO</name>
<dbReference type="InterPro" id="IPR018993">
    <property type="entry name" value="FOP_dimerisation-dom_N"/>
</dbReference>
<sequence>MPNSAAGFAFRQPMPVVLNRHQPPPAFMPAAYPEPTQLDLLEAVKESLHKDGRLEKFKAELRSAVMSILSKNASEEEPPKVPEETKFINELIREYLSWNGYLYTEQILAAECGQNMERLSRDVLTTKLGVMDDSRTAKIPLLYYIVSAFQNHETEES</sequence>
<evidence type="ECO:0000256" key="7">
    <source>
        <dbReference type="ARBA" id="ARBA00023273"/>
    </source>
</evidence>
<comment type="subcellular location">
    <subcellularLocation>
        <location evidence="1">Cytoplasm</location>
        <location evidence="1">Cytoskeleton</location>
        <location evidence="1">Cilium basal body</location>
    </subcellularLocation>
    <subcellularLocation>
        <location evidence="2">Cytoplasm</location>
        <location evidence="2">Cytoskeleton</location>
        <location evidence="2">Microtubule organizing center</location>
        <location evidence="2">Centrosome</location>
    </subcellularLocation>
</comment>
<evidence type="ECO:0000313" key="10">
    <source>
        <dbReference type="Proteomes" id="UP000719412"/>
    </source>
</evidence>
<dbReference type="GO" id="GO:0005813">
    <property type="term" value="C:centrosome"/>
    <property type="evidence" value="ECO:0007669"/>
    <property type="project" value="UniProtKB-SubCell"/>
</dbReference>
<keyword evidence="10" id="KW-1185">Reference proteome</keyword>
<dbReference type="GO" id="GO:0036064">
    <property type="term" value="C:ciliary basal body"/>
    <property type="evidence" value="ECO:0007669"/>
    <property type="project" value="TreeGrafter"/>
</dbReference>
<keyword evidence="5" id="KW-0970">Cilium biogenesis/degradation</keyword>
<dbReference type="Proteomes" id="UP000719412">
    <property type="component" value="Unassembled WGS sequence"/>
</dbReference>
<keyword evidence="7" id="KW-0966">Cell projection</keyword>
<dbReference type="PANTHER" id="PTHR15431:SF19">
    <property type="entry name" value="CENTROSOMAL PROTEIN 20-RELATED"/>
    <property type="match status" value="1"/>
</dbReference>
<evidence type="ECO:0000313" key="9">
    <source>
        <dbReference type="EMBL" id="KAH0815534.1"/>
    </source>
</evidence>
<accession>A0A8J6HIX5</accession>
<reference evidence="9" key="1">
    <citation type="journal article" date="2020" name="J Insects Food Feed">
        <title>The yellow mealworm (Tenebrio molitor) genome: a resource for the emerging insects as food and feed industry.</title>
        <authorList>
            <person name="Eriksson T."/>
            <person name="Andere A."/>
            <person name="Kelstrup H."/>
            <person name="Emery V."/>
            <person name="Picard C."/>
        </authorList>
    </citation>
    <scope>NUCLEOTIDE SEQUENCE</scope>
    <source>
        <strain evidence="9">Stoneville</strain>
        <tissue evidence="9">Whole head</tissue>
    </source>
</reference>
<evidence type="ECO:0000256" key="5">
    <source>
        <dbReference type="ARBA" id="ARBA00022794"/>
    </source>
</evidence>
<dbReference type="PANTHER" id="PTHR15431">
    <property type="entry name" value="FGFR1 ONCOGENE PARTNER/LISH DOMAIN-CONTAINING PROTEIN"/>
    <property type="match status" value="1"/>
</dbReference>
<organism evidence="9 10">
    <name type="scientific">Tenebrio molitor</name>
    <name type="common">Yellow mealworm beetle</name>
    <dbReference type="NCBI Taxonomy" id="7067"/>
    <lineage>
        <taxon>Eukaryota</taxon>
        <taxon>Metazoa</taxon>
        <taxon>Ecdysozoa</taxon>
        <taxon>Arthropoda</taxon>
        <taxon>Hexapoda</taxon>
        <taxon>Insecta</taxon>
        <taxon>Pterygota</taxon>
        <taxon>Neoptera</taxon>
        <taxon>Endopterygota</taxon>
        <taxon>Coleoptera</taxon>
        <taxon>Polyphaga</taxon>
        <taxon>Cucujiformia</taxon>
        <taxon>Tenebrionidae</taxon>
        <taxon>Tenebrio</taxon>
    </lineage>
</organism>